<reference evidence="3 4" key="1">
    <citation type="submission" date="2024-08" db="EMBL/GenBank/DDBJ databases">
        <authorList>
            <person name="Lu H."/>
        </authorList>
    </citation>
    <scope>NUCLEOTIDE SEQUENCE [LARGE SCALE GENOMIC DNA]</scope>
    <source>
        <strain evidence="3 4">BYS87W</strain>
    </source>
</reference>
<sequence>MTRPPHPPCRVTRLCAWCLWLVALLLGWAPTVWAAGSMESALSPGVLTQAHAKWDDACRSCHTPFDRKDQDRLCADCHKDIGRDLAGHTGLHGRMKPGQSCRSCHTEHKGRDMKIAPLDTKTFDHAQTDYVLRGKHRDTDCAKCHAPGRKYSAAAHDCNSCHRKDDVHKASLGAKCDSCHDERSWRDTRFDHSTTRFALLGAHDAVKCDSCHRTREYKDTPRDCIGCHRKDDKHKAQFGEKCESCHSEKRWRDISFRHDVDTRYPLRDKHREVKCSSCHTGHLYRDKLETACVSCHRKDDKHKTTLGSECSSCHTERGWREVRRFDHDRTAFPLLGRHTRAVCKDCHQSLVYREAPSTCIGCHKKDDKHQATLGERCADCHIETDWSARRFDHAQTKFPLRGAHALATLKCDSCHRDLRSYRGTPTACMDCHRKDDKHDAQLGERCQSCHGEASWKVPRYDHGRARFALTGAHQTTACKACHATPRFRDAPRTCIGCHAKDDQHKARLGTACESCHGTRTWKAWRFDHDRETRYPLVGRHMGARCESCHTQPAPTGKRAAPLTTDCVSCHARDDVHERSFGLRCDQCHQPSGWRDLDARRNPRPAGAPS</sequence>
<evidence type="ECO:0000256" key="1">
    <source>
        <dbReference type="ARBA" id="ARBA00022729"/>
    </source>
</evidence>
<feature type="chain" id="PRO_5047424258" evidence="2">
    <location>
        <begin position="35"/>
        <end position="609"/>
    </location>
</feature>
<keyword evidence="1 2" id="KW-0732">Signal</keyword>
<organism evidence="3 4">
    <name type="scientific">Pelomonas baiyunensis</name>
    <dbReference type="NCBI Taxonomy" id="3299026"/>
    <lineage>
        <taxon>Bacteria</taxon>
        <taxon>Pseudomonadati</taxon>
        <taxon>Pseudomonadota</taxon>
        <taxon>Betaproteobacteria</taxon>
        <taxon>Burkholderiales</taxon>
        <taxon>Sphaerotilaceae</taxon>
        <taxon>Roseateles</taxon>
    </lineage>
</organism>
<dbReference type="Proteomes" id="UP001606303">
    <property type="component" value="Unassembled WGS sequence"/>
</dbReference>
<dbReference type="EMBL" id="JBIGIB010000004">
    <property type="protein sequence ID" value="MFG6468172.1"/>
    <property type="molecule type" value="Genomic_DNA"/>
</dbReference>
<name>A0ABW7H1R2_9BURK</name>
<evidence type="ECO:0000313" key="4">
    <source>
        <dbReference type="Proteomes" id="UP001606303"/>
    </source>
</evidence>
<gene>
    <name evidence="3" type="ORF">ACG01O_16215</name>
</gene>
<comment type="caution">
    <text evidence="3">The sequence shown here is derived from an EMBL/GenBank/DDBJ whole genome shotgun (WGS) entry which is preliminary data.</text>
</comment>
<evidence type="ECO:0000256" key="2">
    <source>
        <dbReference type="SAM" id="SignalP"/>
    </source>
</evidence>
<dbReference type="SUPFAM" id="SSF48695">
    <property type="entry name" value="Multiheme cytochromes"/>
    <property type="match status" value="3"/>
</dbReference>
<dbReference type="InterPro" id="IPR036280">
    <property type="entry name" value="Multihaem_cyt_sf"/>
</dbReference>
<keyword evidence="4" id="KW-1185">Reference proteome</keyword>
<dbReference type="InterPro" id="IPR051829">
    <property type="entry name" value="Multiheme_Cytochr_ET"/>
</dbReference>
<accession>A0ABW7H1R2</accession>
<evidence type="ECO:0000313" key="3">
    <source>
        <dbReference type="EMBL" id="MFG6468172.1"/>
    </source>
</evidence>
<protein>
    <submittedName>
        <fullName evidence="3">Cytochrome C</fullName>
    </submittedName>
</protein>
<proteinExistence type="predicted"/>
<dbReference type="RefSeq" id="WP_394386148.1">
    <property type="nucleotide sequence ID" value="NZ_JBIGIB010000004.1"/>
</dbReference>
<dbReference type="PANTHER" id="PTHR35038">
    <property type="entry name" value="DISSIMILATORY SULFITE REDUCTASE SIRA"/>
    <property type="match status" value="1"/>
</dbReference>
<feature type="signal peptide" evidence="2">
    <location>
        <begin position="1"/>
        <end position="34"/>
    </location>
</feature>
<dbReference type="Gene3D" id="3.90.10.10">
    <property type="entry name" value="Cytochrome C3"/>
    <property type="match status" value="7"/>
</dbReference>